<protein>
    <submittedName>
        <fullName evidence="6">DNA-binding response regulator</fullName>
    </submittedName>
</protein>
<dbReference type="SMART" id="SM00421">
    <property type="entry name" value="HTH_LUXR"/>
    <property type="match status" value="1"/>
</dbReference>
<feature type="domain" description="Response regulatory" evidence="5">
    <location>
        <begin position="4"/>
        <end position="120"/>
    </location>
</feature>
<dbReference type="RefSeq" id="WP_103789059.1">
    <property type="nucleotide sequence ID" value="NZ_PQVF01000006.1"/>
</dbReference>
<evidence type="ECO:0000256" key="2">
    <source>
        <dbReference type="ARBA" id="ARBA00023125"/>
    </source>
</evidence>
<dbReference type="GO" id="GO:0006355">
    <property type="term" value="P:regulation of DNA-templated transcription"/>
    <property type="evidence" value="ECO:0007669"/>
    <property type="project" value="InterPro"/>
</dbReference>
<keyword evidence="7" id="KW-1185">Reference proteome</keyword>
<dbReference type="SMART" id="SM00448">
    <property type="entry name" value="REC"/>
    <property type="match status" value="1"/>
</dbReference>
<reference evidence="6 7" key="1">
    <citation type="submission" date="2018-01" db="EMBL/GenBank/DDBJ databases">
        <authorList>
            <person name="Gaut B.S."/>
            <person name="Morton B.R."/>
            <person name="Clegg M.T."/>
            <person name="Duvall M.R."/>
        </authorList>
    </citation>
    <scope>NUCLEOTIDE SEQUENCE [LARGE SCALE GENOMIC DNA]</scope>
    <source>
        <strain evidence="6 7">HR-AV</strain>
    </source>
</reference>
<name>A0A2S5A2F2_9SPHI</name>
<proteinExistence type="predicted"/>
<feature type="modified residue" description="4-aspartylphosphate" evidence="3">
    <location>
        <position position="55"/>
    </location>
</feature>
<dbReference type="Pfam" id="PF00196">
    <property type="entry name" value="GerE"/>
    <property type="match status" value="1"/>
</dbReference>
<dbReference type="EMBL" id="PQVF01000006">
    <property type="protein sequence ID" value="POY36756.1"/>
    <property type="molecule type" value="Genomic_DNA"/>
</dbReference>
<dbReference type="PANTHER" id="PTHR43214:SF43">
    <property type="entry name" value="TWO-COMPONENT RESPONSE REGULATOR"/>
    <property type="match status" value="1"/>
</dbReference>
<evidence type="ECO:0000313" key="6">
    <source>
        <dbReference type="EMBL" id="POY36756.1"/>
    </source>
</evidence>
<dbReference type="AlphaFoldDB" id="A0A2S5A2F2"/>
<evidence type="ECO:0000259" key="5">
    <source>
        <dbReference type="PROSITE" id="PS50110"/>
    </source>
</evidence>
<dbReference type="PROSITE" id="PS50110">
    <property type="entry name" value="RESPONSE_REGULATORY"/>
    <property type="match status" value="1"/>
</dbReference>
<keyword evidence="2 6" id="KW-0238">DNA-binding</keyword>
<dbReference type="InterPro" id="IPR001789">
    <property type="entry name" value="Sig_transdc_resp-reg_receiver"/>
</dbReference>
<dbReference type="SUPFAM" id="SSF52172">
    <property type="entry name" value="CheY-like"/>
    <property type="match status" value="1"/>
</dbReference>
<dbReference type="CDD" id="cd17535">
    <property type="entry name" value="REC_NarL-like"/>
    <property type="match status" value="1"/>
</dbReference>
<dbReference type="GO" id="GO:0000160">
    <property type="term" value="P:phosphorelay signal transduction system"/>
    <property type="evidence" value="ECO:0007669"/>
    <property type="project" value="InterPro"/>
</dbReference>
<dbReference type="Proteomes" id="UP000236893">
    <property type="component" value="Unassembled WGS sequence"/>
</dbReference>
<organism evidence="6 7">
    <name type="scientific">Solitalea longa</name>
    <dbReference type="NCBI Taxonomy" id="2079460"/>
    <lineage>
        <taxon>Bacteria</taxon>
        <taxon>Pseudomonadati</taxon>
        <taxon>Bacteroidota</taxon>
        <taxon>Sphingobacteriia</taxon>
        <taxon>Sphingobacteriales</taxon>
        <taxon>Sphingobacteriaceae</taxon>
        <taxon>Solitalea</taxon>
    </lineage>
</organism>
<gene>
    <name evidence="6" type="ORF">C3K47_10385</name>
</gene>
<keyword evidence="1 3" id="KW-0597">Phosphoprotein</keyword>
<dbReference type="InterPro" id="IPR011006">
    <property type="entry name" value="CheY-like_superfamily"/>
</dbReference>
<comment type="caution">
    <text evidence="6">The sequence shown here is derived from an EMBL/GenBank/DDBJ whole genome shotgun (WGS) entry which is preliminary data.</text>
</comment>
<dbReference type="OrthoDB" id="9797341at2"/>
<dbReference type="InterPro" id="IPR000792">
    <property type="entry name" value="Tscrpt_reg_LuxR_C"/>
</dbReference>
<evidence type="ECO:0000256" key="1">
    <source>
        <dbReference type="ARBA" id="ARBA00022553"/>
    </source>
</evidence>
<evidence type="ECO:0000313" key="7">
    <source>
        <dbReference type="Proteomes" id="UP000236893"/>
    </source>
</evidence>
<sequence length="212" mass="23691">MPITLTIADDHIMVINGLKTMLEKHDGISIISTNINGKELLDSLALAQPDVLLLDIQMPGMTGIELCPIIVKTYPGIKIITLTSFEESHYVKQMIRNGVSGYLLKNTDQNTLIEAIEAVYNGQQFIDPQIQKILLEESLSGKKVSSYEIPLTKREKEILKLVAEEKSNQEIADLLFISLRTVETHRLNLSQKLNIKNTAGLVKEAIKRGLIQ</sequence>
<accession>A0A2S5A2F2</accession>
<dbReference type="GO" id="GO:0003677">
    <property type="term" value="F:DNA binding"/>
    <property type="evidence" value="ECO:0007669"/>
    <property type="project" value="UniProtKB-KW"/>
</dbReference>
<dbReference type="PANTHER" id="PTHR43214">
    <property type="entry name" value="TWO-COMPONENT RESPONSE REGULATOR"/>
    <property type="match status" value="1"/>
</dbReference>
<dbReference type="PRINTS" id="PR00038">
    <property type="entry name" value="HTHLUXR"/>
</dbReference>
<evidence type="ECO:0000256" key="3">
    <source>
        <dbReference type="PROSITE-ProRule" id="PRU00169"/>
    </source>
</evidence>
<dbReference type="CDD" id="cd06170">
    <property type="entry name" value="LuxR_C_like"/>
    <property type="match status" value="1"/>
</dbReference>
<dbReference type="InterPro" id="IPR016032">
    <property type="entry name" value="Sig_transdc_resp-reg_C-effctor"/>
</dbReference>
<feature type="domain" description="HTH luxR-type" evidence="4">
    <location>
        <begin position="144"/>
        <end position="209"/>
    </location>
</feature>
<dbReference type="Pfam" id="PF00072">
    <property type="entry name" value="Response_reg"/>
    <property type="match status" value="1"/>
</dbReference>
<dbReference type="InterPro" id="IPR039420">
    <property type="entry name" value="WalR-like"/>
</dbReference>
<evidence type="ECO:0000259" key="4">
    <source>
        <dbReference type="PROSITE" id="PS50043"/>
    </source>
</evidence>
<dbReference type="SUPFAM" id="SSF46894">
    <property type="entry name" value="C-terminal effector domain of the bipartite response regulators"/>
    <property type="match status" value="1"/>
</dbReference>
<dbReference type="InterPro" id="IPR058245">
    <property type="entry name" value="NreC/VraR/RcsB-like_REC"/>
</dbReference>
<dbReference type="Gene3D" id="3.40.50.2300">
    <property type="match status" value="1"/>
</dbReference>
<dbReference type="PROSITE" id="PS50043">
    <property type="entry name" value="HTH_LUXR_2"/>
    <property type="match status" value="1"/>
</dbReference>